<dbReference type="InterPro" id="IPR057136">
    <property type="entry name" value="At2g35280_TPR_dom"/>
</dbReference>
<dbReference type="AlphaFoldDB" id="A0A8X7VAM3"/>
<dbReference type="Proteomes" id="UP000886595">
    <property type="component" value="Unassembled WGS sequence"/>
</dbReference>
<dbReference type="PANTHER" id="PTHR33784">
    <property type="entry name" value="OS05G0482100 PROTEIN"/>
    <property type="match status" value="1"/>
</dbReference>
<dbReference type="Pfam" id="PF23310">
    <property type="entry name" value="TPR_27"/>
    <property type="match status" value="1"/>
</dbReference>
<dbReference type="OrthoDB" id="1111459at2759"/>
<gene>
    <name evidence="2" type="ORF">Bca52824_027519</name>
</gene>
<accession>A0A8X7VAM3</accession>
<proteinExistence type="predicted"/>
<dbReference type="EMBL" id="JAAMPC010000006">
    <property type="protein sequence ID" value="KAG2307771.1"/>
    <property type="molecule type" value="Genomic_DNA"/>
</dbReference>
<comment type="caution">
    <text evidence="2">The sequence shown here is derived from an EMBL/GenBank/DDBJ whole genome shotgun (WGS) entry which is preliminary data.</text>
</comment>
<name>A0A8X7VAM3_BRACI</name>
<dbReference type="PANTHER" id="PTHR33784:SF42">
    <property type="entry name" value="F-BOX DOMAIN-CONTAINING PROTEIN"/>
    <property type="match status" value="1"/>
</dbReference>
<organism evidence="2 3">
    <name type="scientific">Brassica carinata</name>
    <name type="common">Ethiopian mustard</name>
    <name type="synonym">Abyssinian cabbage</name>
    <dbReference type="NCBI Taxonomy" id="52824"/>
    <lineage>
        <taxon>Eukaryota</taxon>
        <taxon>Viridiplantae</taxon>
        <taxon>Streptophyta</taxon>
        <taxon>Embryophyta</taxon>
        <taxon>Tracheophyta</taxon>
        <taxon>Spermatophyta</taxon>
        <taxon>Magnoliopsida</taxon>
        <taxon>eudicotyledons</taxon>
        <taxon>Gunneridae</taxon>
        <taxon>Pentapetalae</taxon>
        <taxon>rosids</taxon>
        <taxon>malvids</taxon>
        <taxon>Brassicales</taxon>
        <taxon>Brassicaceae</taxon>
        <taxon>Brassiceae</taxon>
        <taxon>Brassica</taxon>
    </lineage>
</organism>
<protein>
    <recommendedName>
        <fullName evidence="1">At2g35280-like TPR domain-containing protein</fullName>
    </recommendedName>
</protein>
<evidence type="ECO:0000313" key="3">
    <source>
        <dbReference type="Proteomes" id="UP000886595"/>
    </source>
</evidence>
<sequence length="76" mass="8662">MPVELCLPKAASDLFVYMINNLHLLAVNPLASLHRYNDLMERCLASGNFEAHYIRGVQRVFSQNNTERGLPHLHNS</sequence>
<evidence type="ECO:0000259" key="1">
    <source>
        <dbReference type="Pfam" id="PF23310"/>
    </source>
</evidence>
<dbReference type="InterPro" id="IPR040338">
    <property type="entry name" value="At1g67623-like"/>
</dbReference>
<keyword evidence="3" id="KW-1185">Reference proteome</keyword>
<evidence type="ECO:0000313" key="2">
    <source>
        <dbReference type="EMBL" id="KAG2307771.1"/>
    </source>
</evidence>
<feature type="domain" description="At2g35280-like TPR" evidence="1">
    <location>
        <begin position="35"/>
        <end position="75"/>
    </location>
</feature>
<reference evidence="2 3" key="1">
    <citation type="submission" date="2020-02" db="EMBL/GenBank/DDBJ databases">
        <authorList>
            <person name="Ma Q."/>
            <person name="Huang Y."/>
            <person name="Song X."/>
            <person name="Pei D."/>
        </authorList>
    </citation>
    <scope>NUCLEOTIDE SEQUENCE [LARGE SCALE GENOMIC DNA]</scope>
    <source>
        <strain evidence="2">Sxm20200214</strain>
        <tissue evidence="2">Leaf</tissue>
    </source>
</reference>